<dbReference type="EMBL" id="JAUFSA010000001">
    <property type="protein sequence ID" value="MDP7735344.1"/>
    <property type="molecule type" value="Genomic_DNA"/>
</dbReference>
<dbReference type="GO" id="GO:0016126">
    <property type="term" value="P:sterol biosynthetic process"/>
    <property type="evidence" value="ECO:0007669"/>
    <property type="project" value="TreeGrafter"/>
</dbReference>
<organism evidence="7 8">
    <name type="scientific">Mycobacterium paragordonae</name>
    <dbReference type="NCBI Taxonomy" id="1389713"/>
    <lineage>
        <taxon>Bacteria</taxon>
        <taxon>Bacillati</taxon>
        <taxon>Actinomycetota</taxon>
        <taxon>Actinomycetes</taxon>
        <taxon>Mycobacteriales</taxon>
        <taxon>Mycobacteriaceae</taxon>
        <taxon>Mycobacterium</taxon>
    </lineage>
</organism>
<dbReference type="InterPro" id="IPR013216">
    <property type="entry name" value="Methyltransf_11"/>
</dbReference>
<dbReference type="AlphaFoldDB" id="A0AAJ1S3D8"/>
<name>A0AAJ1S3D8_9MYCO</name>
<evidence type="ECO:0000256" key="5">
    <source>
        <dbReference type="ARBA" id="ARBA00038330"/>
    </source>
</evidence>
<gene>
    <name evidence="7" type="ORF">QXL92_11385</name>
</gene>
<dbReference type="PANTHER" id="PTHR44068">
    <property type="entry name" value="ZGC:194242"/>
    <property type="match status" value="1"/>
</dbReference>
<evidence type="ECO:0000259" key="6">
    <source>
        <dbReference type="Pfam" id="PF08241"/>
    </source>
</evidence>
<feature type="domain" description="Methyltransferase type 11" evidence="6">
    <location>
        <begin position="95"/>
        <end position="189"/>
    </location>
</feature>
<comment type="caution">
    <text evidence="7">The sequence shown here is derived from an EMBL/GenBank/DDBJ whole genome shotgun (WGS) entry which is preliminary data.</text>
</comment>
<evidence type="ECO:0000256" key="3">
    <source>
        <dbReference type="ARBA" id="ARBA00022679"/>
    </source>
</evidence>
<dbReference type="CDD" id="cd02440">
    <property type="entry name" value="AdoMet_MTases"/>
    <property type="match status" value="1"/>
</dbReference>
<sequence length="278" mass="30841">MSLSAPRDPSHATLFTVPLRYRLQSNPLVGKITTKYLLPLGTRQVGDDVVFFNFGYEEDPPMGLPLDPSDEPNRYCIQLYHQTASQVDLTGKKVLEVSCGAGGGASYIKRNLGPASYTGLDLNPASIELCRQRHQIPGLDFVQGDAQNLPFPDESFDAVVNVEASHQYPDVPGFFAEVARVLRPGGHFLYTDSRRNPVVGEWEAALAGIPLRKLAQRDIQDEAKRGLDANTRRSQEIIGRRAPSFLTGLTRYAVNVLDRDLKRGGGFTYRIYLFVKDS</sequence>
<dbReference type="Gene3D" id="3.40.50.150">
    <property type="entry name" value="Vaccinia Virus protein VP39"/>
    <property type="match status" value="1"/>
</dbReference>
<dbReference type="InterPro" id="IPR029063">
    <property type="entry name" value="SAM-dependent_MTases_sf"/>
</dbReference>
<dbReference type="GO" id="GO:0003838">
    <property type="term" value="F:sterol 24-C-methyltransferase activity"/>
    <property type="evidence" value="ECO:0007669"/>
    <property type="project" value="TreeGrafter"/>
</dbReference>
<comment type="function">
    <text evidence="4">Catalyzes the methylation of the lipid moiety of the intermediate compounds phthiotriol and glycosylated phenolphthiotriol dimycoserosates to form phthiocerol dimycocerosates (DIM A) and glycosylated phenolphthiocerol dimycocerosates (PGL).</text>
</comment>
<protein>
    <submittedName>
        <fullName evidence="7">Class I SAM-dependent methyltransferase</fullName>
    </submittedName>
</protein>
<evidence type="ECO:0000256" key="1">
    <source>
        <dbReference type="ARBA" id="ARBA00022516"/>
    </source>
</evidence>
<dbReference type="Pfam" id="PF08241">
    <property type="entry name" value="Methyltransf_11"/>
    <property type="match status" value="1"/>
</dbReference>
<evidence type="ECO:0000313" key="7">
    <source>
        <dbReference type="EMBL" id="MDP7735344.1"/>
    </source>
</evidence>
<dbReference type="InterPro" id="IPR050447">
    <property type="entry name" value="Erg6_SMT_methyltransf"/>
</dbReference>
<keyword evidence="2 7" id="KW-0489">Methyltransferase</keyword>
<keyword evidence="3" id="KW-0808">Transferase</keyword>
<reference evidence="7" key="1">
    <citation type="submission" date="2023-06" db="EMBL/GenBank/DDBJ databases">
        <title>Identification of two novel mycobacterium reveal diversities and complexities of Mycobacterium gordonae clade.</title>
        <authorList>
            <person name="Matsumoto Y."/>
            <person name="Nakamura S."/>
            <person name="Motooka D."/>
            <person name="Fukushima K."/>
        </authorList>
    </citation>
    <scope>NUCLEOTIDE SEQUENCE</scope>
    <source>
        <strain evidence="7">TY812</strain>
    </source>
</reference>
<evidence type="ECO:0000313" key="8">
    <source>
        <dbReference type="Proteomes" id="UP001229081"/>
    </source>
</evidence>
<evidence type="ECO:0000256" key="2">
    <source>
        <dbReference type="ARBA" id="ARBA00022603"/>
    </source>
</evidence>
<dbReference type="SUPFAM" id="SSF53335">
    <property type="entry name" value="S-adenosyl-L-methionine-dependent methyltransferases"/>
    <property type="match status" value="1"/>
</dbReference>
<dbReference type="InterPro" id="IPR054877">
    <property type="entry name" value="PthPhpthDimycoMt"/>
</dbReference>
<dbReference type="PANTHER" id="PTHR44068:SF1">
    <property type="entry name" value="HYPOTHETICAL LOC100005854"/>
    <property type="match status" value="1"/>
</dbReference>
<keyword evidence="1" id="KW-0444">Lipid biosynthesis</keyword>
<keyword evidence="1" id="KW-0443">Lipid metabolism</keyword>
<evidence type="ECO:0000256" key="4">
    <source>
        <dbReference type="ARBA" id="ARBA00037600"/>
    </source>
</evidence>
<proteinExistence type="inferred from homology"/>
<dbReference type="GO" id="GO:0032259">
    <property type="term" value="P:methylation"/>
    <property type="evidence" value="ECO:0007669"/>
    <property type="project" value="UniProtKB-KW"/>
</dbReference>
<comment type="similarity">
    <text evidence="5">Belongs to the methyltransferase superfamily. Phthiotriol/phenolphthiotriol dimycocerosates methyltransferase family.</text>
</comment>
<accession>A0AAJ1S3D8</accession>
<dbReference type="NCBIfam" id="NF045823">
    <property type="entry name" value="PthPhpthDimycoMt"/>
    <property type="match status" value="1"/>
</dbReference>
<dbReference type="Proteomes" id="UP001229081">
    <property type="component" value="Unassembled WGS sequence"/>
</dbReference>